<dbReference type="EMBL" id="JAPVOI010000004">
    <property type="protein sequence ID" value="MCZ4090613.1"/>
    <property type="molecule type" value="Genomic_DNA"/>
</dbReference>
<evidence type="ECO:0000313" key="1">
    <source>
        <dbReference type="EMBL" id="MCZ4090613.1"/>
    </source>
</evidence>
<gene>
    <name evidence="1" type="ORF">O3W52_11200</name>
</gene>
<dbReference type="RefSeq" id="WP_269279077.1">
    <property type="nucleotide sequence ID" value="NZ_JAPVOI010000004.1"/>
</dbReference>
<reference evidence="1" key="1">
    <citation type="submission" date="2022-10" db="EMBL/GenBank/DDBJ databases">
        <title>Whole genome sequencing of three plant growth promoting bacteria isolated from Vachellia tortilis subsp. raddiana in Morocco.</title>
        <authorList>
            <person name="Hnini M."/>
            <person name="Zouagui R."/>
            <person name="Zouagui H."/>
            <person name="Chemao Elfihri M.-W."/>
            <person name="Ibrahimi A."/>
            <person name="Sbabou L."/>
            <person name="Aurag J."/>
        </authorList>
    </citation>
    <scope>NUCLEOTIDE SEQUENCE</scope>
    <source>
        <strain evidence="1">LMR678</strain>
    </source>
</reference>
<evidence type="ECO:0000313" key="2">
    <source>
        <dbReference type="Proteomes" id="UP001079430"/>
    </source>
</evidence>
<name>A0ABT4KFI3_9HYPH</name>
<dbReference type="Proteomes" id="UP001079430">
    <property type="component" value="Unassembled WGS sequence"/>
</dbReference>
<proteinExistence type="predicted"/>
<protein>
    <submittedName>
        <fullName evidence="1">Uncharacterized protein</fullName>
    </submittedName>
</protein>
<organism evidence="1 2">
    <name type="scientific">Sinorhizobium psoraleae</name>
    <dbReference type="NCBI Taxonomy" id="520838"/>
    <lineage>
        <taxon>Bacteria</taxon>
        <taxon>Pseudomonadati</taxon>
        <taxon>Pseudomonadota</taxon>
        <taxon>Alphaproteobacteria</taxon>
        <taxon>Hyphomicrobiales</taxon>
        <taxon>Rhizobiaceae</taxon>
        <taxon>Sinorhizobium/Ensifer group</taxon>
        <taxon>Sinorhizobium</taxon>
    </lineage>
</organism>
<accession>A0ABT4KFI3</accession>
<sequence length="100" mass="11434">MADRNLTTNSKNRKANEQRNVVYCTFEDMKQLVQKETTSDRPVFIIRHPNDGGSATWQAPSHCKWVVLDLDNKVDVAVAEGVNTAFPRARLFSRQMLIEI</sequence>
<keyword evidence="2" id="KW-1185">Reference proteome</keyword>
<comment type="caution">
    <text evidence="1">The sequence shown here is derived from an EMBL/GenBank/DDBJ whole genome shotgun (WGS) entry which is preliminary data.</text>
</comment>